<reference evidence="1 2" key="1">
    <citation type="journal article" date="2012" name="Genome Biol.">
        <title>Sequencing three crocodilian genomes to illuminate the evolution of archosaurs and amniotes.</title>
        <authorList>
            <person name="St John J.A."/>
            <person name="Braun E.L."/>
            <person name="Isberg S.R."/>
            <person name="Miles L.G."/>
            <person name="Chong A.Y."/>
            <person name="Gongora J."/>
            <person name="Dalzell P."/>
            <person name="Moran C."/>
            <person name="Bed'hom B."/>
            <person name="Abzhanov A."/>
            <person name="Burgess S.C."/>
            <person name="Cooksey A.M."/>
            <person name="Castoe T.A."/>
            <person name="Crawford N.G."/>
            <person name="Densmore L.D."/>
            <person name="Drew J.C."/>
            <person name="Edwards S.V."/>
            <person name="Faircloth B.C."/>
            <person name="Fujita M.K."/>
            <person name="Greenwold M.J."/>
            <person name="Hoffmann F.G."/>
            <person name="Howard J.M."/>
            <person name="Iguchi T."/>
            <person name="Janes D.E."/>
            <person name="Khan S.Y."/>
            <person name="Kohno S."/>
            <person name="de Koning A.J."/>
            <person name="Lance S.L."/>
            <person name="McCarthy F.M."/>
            <person name="McCormack J.E."/>
            <person name="Merchant M.E."/>
            <person name="Peterson D.G."/>
            <person name="Pollock D.D."/>
            <person name="Pourmand N."/>
            <person name="Raney B.J."/>
            <person name="Roessler K.A."/>
            <person name="Sanford J.R."/>
            <person name="Sawyer R.H."/>
            <person name="Schmidt C.J."/>
            <person name="Triplett E.W."/>
            <person name="Tuberville T.D."/>
            <person name="Venegas-Anaya M."/>
            <person name="Howard J.T."/>
            <person name="Jarvis E.D."/>
            <person name="Guillette L.J.Jr."/>
            <person name="Glenn T.C."/>
            <person name="Green R.E."/>
            <person name="Ray D.A."/>
        </authorList>
    </citation>
    <scope>NUCLEOTIDE SEQUENCE [LARGE SCALE GENOMIC DNA]</scope>
    <source>
        <strain evidence="1">KSC_2009_1</strain>
    </source>
</reference>
<gene>
    <name evidence="1" type="ORF">Y1Q_0007664</name>
</gene>
<comment type="caution">
    <text evidence="1">The sequence shown here is derived from an EMBL/GenBank/DDBJ whole genome shotgun (WGS) entry which is preliminary data.</text>
</comment>
<dbReference type="EMBL" id="AKHW03007073">
    <property type="protein sequence ID" value="KYO17175.1"/>
    <property type="molecule type" value="Genomic_DNA"/>
</dbReference>
<protein>
    <submittedName>
        <fullName evidence="1">Uncharacterized protein</fullName>
    </submittedName>
</protein>
<keyword evidence="2" id="KW-1185">Reference proteome</keyword>
<evidence type="ECO:0000313" key="1">
    <source>
        <dbReference type="EMBL" id="KYO17175.1"/>
    </source>
</evidence>
<accession>A0A151LY47</accession>
<sequence>MSRSPTSRCSSFLQKESTLLHVTYSQVIGLPRAVDGMLAVLLLHHWREQRAVVSWLAQTSRQERIWQKSWGHFLP</sequence>
<evidence type="ECO:0000313" key="2">
    <source>
        <dbReference type="Proteomes" id="UP000050525"/>
    </source>
</evidence>
<name>A0A151LY47_ALLMI</name>
<organism evidence="1 2">
    <name type="scientific">Alligator mississippiensis</name>
    <name type="common">American alligator</name>
    <dbReference type="NCBI Taxonomy" id="8496"/>
    <lineage>
        <taxon>Eukaryota</taxon>
        <taxon>Metazoa</taxon>
        <taxon>Chordata</taxon>
        <taxon>Craniata</taxon>
        <taxon>Vertebrata</taxon>
        <taxon>Euteleostomi</taxon>
        <taxon>Archelosauria</taxon>
        <taxon>Archosauria</taxon>
        <taxon>Crocodylia</taxon>
        <taxon>Alligatoridae</taxon>
        <taxon>Alligatorinae</taxon>
        <taxon>Alligator</taxon>
    </lineage>
</organism>
<proteinExistence type="predicted"/>
<dbReference type="Proteomes" id="UP000050525">
    <property type="component" value="Unassembled WGS sequence"/>
</dbReference>
<dbReference type="AlphaFoldDB" id="A0A151LY47"/>